<evidence type="ECO:0000313" key="4">
    <source>
        <dbReference type="Proteomes" id="UP000199506"/>
    </source>
</evidence>
<keyword evidence="2" id="KW-0808">Transferase</keyword>
<dbReference type="InterPro" id="IPR011004">
    <property type="entry name" value="Trimer_LpxA-like_sf"/>
</dbReference>
<accession>A0A1H7FJ81</accession>
<dbReference type="InterPro" id="IPR001451">
    <property type="entry name" value="Hexapep"/>
</dbReference>
<dbReference type="CDD" id="cd03357">
    <property type="entry name" value="LbH_MAT_GAT"/>
    <property type="match status" value="1"/>
</dbReference>
<dbReference type="PANTHER" id="PTHR23416:SF23">
    <property type="entry name" value="ACETYLTRANSFERASE C18B11.09C-RELATED"/>
    <property type="match status" value="1"/>
</dbReference>
<dbReference type="STRING" id="190974.SAMN05216439_0695"/>
<organism evidence="3 4">
    <name type="scientific">Methanobrevibacter gottschalkii</name>
    <dbReference type="NCBI Taxonomy" id="190974"/>
    <lineage>
        <taxon>Archaea</taxon>
        <taxon>Methanobacteriati</taxon>
        <taxon>Methanobacteriota</taxon>
        <taxon>Methanomada group</taxon>
        <taxon>Methanobacteria</taxon>
        <taxon>Methanobacteriales</taxon>
        <taxon>Methanobacteriaceae</taxon>
        <taxon>Methanobrevibacter</taxon>
    </lineage>
</organism>
<gene>
    <name evidence="3" type="ORF">SAMN05216439_0695</name>
</gene>
<dbReference type="SUPFAM" id="SSF51161">
    <property type="entry name" value="Trimeric LpxA-like enzymes"/>
    <property type="match status" value="1"/>
</dbReference>
<dbReference type="RefSeq" id="WP_091698676.1">
    <property type="nucleotide sequence ID" value="NZ_FOAK01000001.1"/>
</dbReference>
<evidence type="ECO:0000256" key="1">
    <source>
        <dbReference type="ARBA" id="ARBA00007274"/>
    </source>
</evidence>
<evidence type="ECO:0000313" key="3">
    <source>
        <dbReference type="EMBL" id="SEK26091.1"/>
    </source>
</evidence>
<dbReference type="GO" id="GO:0008374">
    <property type="term" value="F:O-acyltransferase activity"/>
    <property type="evidence" value="ECO:0007669"/>
    <property type="project" value="TreeGrafter"/>
</dbReference>
<evidence type="ECO:0008006" key="5">
    <source>
        <dbReference type="Google" id="ProtNLM"/>
    </source>
</evidence>
<proteinExistence type="inferred from homology"/>
<protein>
    <recommendedName>
        <fullName evidence="5">Acetyltransferase (Isoleucine patch superfamily)</fullName>
    </recommendedName>
</protein>
<dbReference type="InterPro" id="IPR018357">
    <property type="entry name" value="Hexapep_transf_CS"/>
</dbReference>
<dbReference type="InterPro" id="IPR051159">
    <property type="entry name" value="Hexapeptide_acetyltransf"/>
</dbReference>
<sequence length="187" mass="20634">MESIFERELAGELISTDDPEYDDILSIIKETMNLCRELNSGVYTEEENLEYLSKIIGKDVDESVFFMPPFYVDYGKNITIGKGVVIQQLCTFMDRGGITLEDGVFIAPKVNLTTLNHDFNPENRSGTYAKPIHIKKNAWIGIASTILPGVTIGENSIVGAGSVVTKDVPDNSIVAGNPARFIKKIDE</sequence>
<dbReference type="PROSITE" id="PS00101">
    <property type="entry name" value="HEXAPEP_TRANSFERASES"/>
    <property type="match status" value="1"/>
</dbReference>
<dbReference type="Gene3D" id="2.160.10.10">
    <property type="entry name" value="Hexapeptide repeat proteins"/>
    <property type="match status" value="1"/>
</dbReference>
<name>A0A1H7FJ81_9EURY</name>
<reference evidence="3 4" key="1">
    <citation type="submission" date="2016-10" db="EMBL/GenBank/DDBJ databases">
        <authorList>
            <person name="de Groot N.N."/>
        </authorList>
    </citation>
    <scope>NUCLEOTIDE SEQUENCE [LARGE SCALE GENOMIC DNA]</scope>
    <source>
        <strain evidence="3 4">DSM 11978</strain>
    </source>
</reference>
<dbReference type="Pfam" id="PF00132">
    <property type="entry name" value="Hexapep"/>
    <property type="match status" value="1"/>
</dbReference>
<comment type="similarity">
    <text evidence="1">Belongs to the transferase hexapeptide repeat family.</text>
</comment>
<evidence type="ECO:0000256" key="2">
    <source>
        <dbReference type="ARBA" id="ARBA00022679"/>
    </source>
</evidence>
<dbReference type="Proteomes" id="UP000199506">
    <property type="component" value="Unassembled WGS sequence"/>
</dbReference>
<dbReference type="EMBL" id="FOAK01000001">
    <property type="protein sequence ID" value="SEK26091.1"/>
    <property type="molecule type" value="Genomic_DNA"/>
</dbReference>
<dbReference type="PANTHER" id="PTHR23416">
    <property type="entry name" value="SIALIC ACID SYNTHASE-RELATED"/>
    <property type="match status" value="1"/>
</dbReference>
<dbReference type="AlphaFoldDB" id="A0A1H7FJ81"/>
<dbReference type="OrthoDB" id="1475at2157"/>